<keyword evidence="1" id="KW-1133">Transmembrane helix</keyword>
<feature type="transmembrane region" description="Helical" evidence="1">
    <location>
        <begin position="16"/>
        <end position="42"/>
    </location>
</feature>
<dbReference type="Pfam" id="PF03413">
    <property type="entry name" value="PepSY"/>
    <property type="match status" value="1"/>
</dbReference>
<dbReference type="Pfam" id="PF03929">
    <property type="entry name" value="PepSY_TM"/>
    <property type="match status" value="1"/>
</dbReference>
<dbReference type="STRING" id="295068.MAQ5080_01832"/>
<dbReference type="InterPro" id="IPR005625">
    <property type="entry name" value="PepSY-ass_TM"/>
</dbReference>
<sequence>MNPNIEAKAPRKRTQWWFLLHSWLAMPIWLFLFFVCLTGTIATVSQEIIWLFDSSVRANPPADAGKMLSFDEVIEVIERDAPGAYVEKITRPVKSQFALTAEISYPDSTSENVFINPYTGEIQGRAASGFNFRQFVRAIHGWLLIPFNTGFTRYSLGWYMVSILGIPLLLSLITGLVVYKKFWRGFLQPRLRFNRGARVFWGDFHRLAGIWSIPFIFIISVTSIWFLIQGLLFEAGVPFNGVSQAPVYVARDEIPTSEQGRPPLLSADQAIAQVNALYDNVEAQVLHLPSTAFGHYRILGRSQAFPLVHESFLVNPYSGAIDEAMRVTDQPGLMLTRLSMRALHTGDFVGLTLKLVYFLFGVLLTMMVFSGMRIWTTRTFKSTKAAIRQKTARANLAGDPT</sequence>
<keyword evidence="1" id="KW-0472">Membrane</keyword>
<dbReference type="AlphaFoldDB" id="A0A1A8TDU3"/>
<evidence type="ECO:0000313" key="4">
    <source>
        <dbReference type="Proteomes" id="UP000092627"/>
    </source>
</evidence>
<accession>A0A1A8TDU3</accession>
<feature type="domain" description="PepSY" evidence="2">
    <location>
        <begin position="68"/>
        <end position="124"/>
    </location>
</feature>
<protein>
    <recommendedName>
        <fullName evidence="2">PepSY domain-containing protein</fullName>
    </recommendedName>
</protein>
<proteinExistence type="predicted"/>
<feature type="transmembrane region" description="Helical" evidence="1">
    <location>
        <begin position="156"/>
        <end position="179"/>
    </location>
</feature>
<dbReference type="RefSeq" id="WP_067205843.1">
    <property type="nucleotide sequence ID" value="NZ_FLOC01000009.1"/>
</dbReference>
<dbReference type="InterPro" id="IPR025711">
    <property type="entry name" value="PepSY"/>
</dbReference>
<dbReference type="Proteomes" id="UP000092627">
    <property type="component" value="Unassembled WGS sequence"/>
</dbReference>
<feature type="transmembrane region" description="Helical" evidence="1">
    <location>
        <begin position="355"/>
        <end position="375"/>
    </location>
</feature>
<evidence type="ECO:0000313" key="3">
    <source>
        <dbReference type="EMBL" id="SBS31026.1"/>
    </source>
</evidence>
<dbReference type="OrthoDB" id="5294804at2"/>
<evidence type="ECO:0000259" key="2">
    <source>
        <dbReference type="Pfam" id="PF03413"/>
    </source>
</evidence>
<feature type="transmembrane region" description="Helical" evidence="1">
    <location>
        <begin position="200"/>
        <end position="228"/>
    </location>
</feature>
<name>A0A1A8TDU3_9GAMM</name>
<keyword evidence="4" id="KW-1185">Reference proteome</keyword>
<reference evidence="3 4" key="1">
    <citation type="submission" date="2016-06" db="EMBL/GenBank/DDBJ databases">
        <authorList>
            <person name="Kjaerup R.B."/>
            <person name="Dalgaard T.S."/>
            <person name="Juul-Madsen H.R."/>
        </authorList>
    </citation>
    <scope>NUCLEOTIDE SEQUENCE [LARGE SCALE GENOMIC DNA]</scope>
    <source>
        <strain evidence="3 4">CECT 5080</strain>
    </source>
</reference>
<organism evidence="3 4">
    <name type="scientific">Marinomonas aquimarina</name>
    <dbReference type="NCBI Taxonomy" id="295068"/>
    <lineage>
        <taxon>Bacteria</taxon>
        <taxon>Pseudomonadati</taxon>
        <taxon>Pseudomonadota</taxon>
        <taxon>Gammaproteobacteria</taxon>
        <taxon>Oceanospirillales</taxon>
        <taxon>Oceanospirillaceae</taxon>
        <taxon>Marinomonas</taxon>
    </lineage>
</organism>
<evidence type="ECO:0000256" key="1">
    <source>
        <dbReference type="SAM" id="Phobius"/>
    </source>
</evidence>
<dbReference type="PANTHER" id="PTHR34219:SF8">
    <property type="entry name" value="PEPSY DOMAIN-CONTAINING PROTEIN"/>
    <property type="match status" value="1"/>
</dbReference>
<dbReference type="EMBL" id="FLOC01000009">
    <property type="protein sequence ID" value="SBS31026.1"/>
    <property type="molecule type" value="Genomic_DNA"/>
</dbReference>
<dbReference type="PANTHER" id="PTHR34219">
    <property type="entry name" value="IRON-REGULATED INNER MEMBRANE PROTEIN-RELATED"/>
    <property type="match status" value="1"/>
</dbReference>
<gene>
    <name evidence="3" type="ORF">MAQ5080_01832</name>
</gene>
<keyword evidence="1" id="KW-0812">Transmembrane</keyword>